<feature type="compositionally biased region" description="Basic and acidic residues" evidence="1">
    <location>
        <begin position="122"/>
        <end position="131"/>
    </location>
</feature>
<evidence type="ECO:0000313" key="4">
    <source>
        <dbReference type="Proteomes" id="UP000663827"/>
    </source>
</evidence>
<name>A0A8H3E4M4_9AGAM</name>
<feature type="compositionally biased region" description="Acidic residues" evidence="1">
    <location>
        <begin position="132"/>
        <end position="144"/>
    </location>
</feature>
<feature type="domain" description="Zn(2)-C6 fungal-type" evidence="2">
    <location>
        <begin position="411"/>
        <end position="447"/>
    </location>
</feature>
<feature type="compositionally biased region" description="Acidic residues" evidence="1">
    <location>
        <begin position="530"/>
        <end position="539"/>
    </location>
</feature>
<feature type="compositionally biased region" description="Basic residues" evidence="1">
    <location>
        <begin position="330"/>
        <end position="344"/>
    </location>
</feature>
<feature type="region of interest" description="Disordered" evidence="1">
    <location>
        <begin position="115"/>
        <end position="181"/>
    </location>
</feature>
<dbReference type="PROSITE" id="PS00463">
    <property type="entry name" value="ZN2_CY6_FUNGAL_1"/>
    <property type="match status" value="1"/>
</dbReference>
<feature type="region of interest" description="Disordered" evidence="1">
    <location>
        <begin position="56"/>
        <end position="84"/>
    </location>
</feature>
<accession>A0A8H3E4M4</accession>
<feature type="compositionally biased region" description="Basic residues" evidence="1">
    <location>
        <begin position="353"/>
        <end position="363"/>
    </location>
</feature>
<proteinExistence type="predicted"/>
<dbReference type="InterPro" id="IPR001138">
    <property type="entry name" value="Zn2Cys6_DnaBD"/>
</dbReference>
<dbReference type="SMART" id="SM00066">
    <property type="entry name" value="GAL4"/>
    <property type="match status" value="3"/>
</dbReference>
<gene>
    <name evidence="3" type="ORF">RDB_LOCUS108991</name>
</gene>
<feature type="compositionally biased region" description="Basic and acidic residues" evidence="1">
    <location>
        <begin position="221"/>
        <end position="230"/>
    </location>
</feature>
<dbReference type="Gene3D" id="4.10.240.10">
    <property type="entry name" value="Zn(2)-C6 fungal-type DNA-binding domain"/>
    <property type="match status" value="1"/>
</dbReference>
<evidence type="ECO:0000259" key="2">
    <source>
        <dbReference type="PROSITE" id="PS50048"/>
    </source>
</evidence>
<protein>
    <recommendedName>
        <fullName evidence="2">Zn(2)-C6 fungal-type domain-containing protein</fullName>
    </recommendedName>
</protein>
<organism evidence="3 4">
    <name type="scientific">Rhizoctonia solani</name>
    <dbReference type="NCBI Taxonomy" id="456999"/>
    <lineage>
        <taxon>Eukaryota</taxon>
        <taxon>Fungi</taxon>
        <taxon>Dikarya</taxon>
        <taxon>Basidiomycota</taxon>
        <taxon>Agaricomycotina</taxon>
        <taxon>Agaricomycetes</taxon>
        <taxon>Cantharellales</taxon>
        <taxon>Ceratobasidiaceae</taxon>
        <taxon>Rhizoctonia</taxon>
    </lineage>
</organism>
<feature type="compositionally biased region" description="Polar residues" evidence="1">
    <location>
        <begin position="147"/>
        <end position="160"/>
    </location>
</feature>
<sequence>MAAPTPTPTHSVPPSTSPAPATTTANEMFPPTAAYATFMHSVLNEMLHELKAVRKELQDIRRNQPSQATPSANRKRKRPGPTPPCALCRLSRTPCIATDPGEACARCIRKQVHCFDDSENPDQPRVRHPPEEDGAEDAESEPETEAVAQSATPAQWQQPNGVAGYPPAATYPPTPVKRERVTKACAECHARKRKCTGGPNCGARQALSARPSPHKPATPGRTREPCAECRGRKRRCIHHPDTPNGTNKSPEERDELEAMDDVPPTDTEPEPERERPADPSPSHSRSPPPGRWHYPPGPPPPPHSHWAYPDQARAPYHPHHGPFMHDRSYGHPHPHPHPHPHAHPGHPPPPHPHGIHPHPHPHARLPPAPDMRHPSAAAPPTDPNIPPATAKSTTPTAPVTPAPPAGRKGRACLACRKLKMRCVAPNEEGGPDERCQRCERAGLECVYVDRKRRGPGGVFTQEPNGTYKDPTPGFVQPESQAPVFDDGRSAKKLKREGSPSSYPNGTAPAPNGPRREDERQQDAARALEESFADEEGSER</sequence>
<feature type="region of interest" description="Disordered" evidence="1">
    <location>
        <begin position="1"/>
        <end position="28"/>
    </location>
</feature>
<feature type="compositionally biased region" description="Low complexity" evidence="1">
    <location>
        <begin position="387"/>
        <end position="397"/>
    </location>
</feature>
<feature type="region of interest" description="Disordered" evidence="1">
    <location>
        <begin position="193"/>
        <end position="410"/>
    </location>
</feature>
<reference evidence="3" key="1">
    <citation type="submission" date="2021-01" db="EMBL/GenBank/DDBJ databases">
        <authorList>
            <person name="Kaushik A."/>
        </authorList>
    </citation>
    <scope>NUCLEOTIDE SEQUENCE</scope>
    <source>
        <strain evidence="3">AG5</strain>
    </source>
</reference>
<dbReference type="Pfam" id="PF00172">
    <property type="entry name" value="Zn_clus"/>
    <property type="match status" value="1"/>
</dbReference>
<feature type="compositionally biased region" description="Basic and acidic residues" evidence="1">
    <location>
        <begin position="513"/>
        <end position="528"/>
    </location>
</feature>
<feature type="compositionally biased region" description="Polar residues" evidence="1">
    <location>
        <begin position="63"/>
        <end position="72"/>
    </location>
</feature>
<dbReference type="InterPro" id="IPR036864">
    <property type="entry name" value="Zn2-C6_fun-type_DNA-bd_sf"/>
</dbReference>
<evidence type="ECO:0000313" key="3">
    <source>
        <dbReference type="EMBL" id="CAE7173301.1"/>
    </source>
</evidence>
<feature type="compositionally biased region" description="Low complexity" evidence="1">
    <location>
        <begin position="1"/>
        <end position="25"/>
    </location>
</feature>
<dbReference type="GO" id="GO:0008270">
    <property type="term" value="F:zinc ion binding"/>
    <property type="evidence" value="ECO:0007669"/>
    <property type="project" value="InterPro"/>
</dbReference>
<evidence type="ECO:0000256" key="1">
    <source>
        <dbReference type="SAM" id="MobiDB-lite"/>
    </source>
</evidence>
<feature type="region of interest" description="Disordered" evidence="1">
    <location>
        <begin position="452"/>
        <end position="539"/>
    </location>
</feature>
<dbReference type="AlphaFoldDB" id="A0A8H3E4M4"/>
<dbReference type="SUPFAM" id="SSF57701">
    <property type="entry name" value="Zn2/Cys6 DNA-binding domain"/>
    <property type="match status" value="2"/>
</dbReference>
<dbReference type="PROSITE" id="PS50048">
    <property type="entry name" value="ZN2_CY6_FUNGAL_2"/>
    <property type="match status" value="1"/>
</dbReference>
<dbReference type="GO" id="GO:0000981">
    <property type="term" value="F:DNA-binding transcription factor activity, RNA polymerase II-specific"/>
    <property type="evidence" value="ECO:0007669"/>
    <property type="project" value="InterPro"/>
</dbReference>
<dbReference type="EMBL" id="CAJNJQ010002356">
    <property type="protein sequence ID" value="CAE7173301.1"/>
    <property type="molecule type" value="Genomic_DNA"/>
</dbReference>
<dbReference type="CDD" id="cd00067">
    <property type="entry name" value="GAL4"/>
    <property type="match status" value="2"/>
</dbReference>
<feature type="compositionally biased region" description="Pro residues" evidence="1">
    <location>
        <begin position="286"/>
        <end position="303"/>
    </location>
</feature>
<dbReference type="Proteomes" id="UP000663827">
    <property type="component" value="Unassembled WGS sequence"/>
</dbReference>
<comment type="caution">
    <text evidence="3">The sequence shown here is derived from an EMBL/GenBank/DDBJ whole genome shotgun (WGS) entry which is preliminary data.</text>
</comment>
<dbReference type="OrthoDB" id="4323675at2759"/>